<dbReference type="InterPro" id="IPR017871">
    <property type="entry name" value="ABC_transporter-like_CS"/>
</dbReference>
<dbReference type="GO" id="GO:0005886">
    <property type="term" value="C:plasma membrane"/>
    <property type="evidence" value="ECO:0007669"/>
    <property type="project" value="UniProtKB-SubCell"/>
</dbReference>
<dbReference type="AlphaFoldDB" id="E7N1S3"/>
<keyword evidence="6 8" id="KW-1133">Transmembrane helix</keyword>
<dbReference type="GO" id="GO:0016887">
    <property type="term" value="F:ATP hydrolysis activity"/>
    <property type="evidence" value="ECO:0007669"/>
    <property type="project" value="InterPro"/>
</dbReference>
<keyword evidence="4" id="KW-0547">Nucleotide-binding</keyword>
<feature type="domain" description="ABC transmembrane type-1" evidence="10">
    <location>
        <begin position="141"/>
        <end position="332"/>
    </location>
</feature>
<dbReference type="PANTHER" id="PTHR11384:SF59">
    <property type="entry name" value="LYSOSOMAL COBALAMIN TRANSPORTER ABCD4"/>
    <property type="match status" value="1"/>
</dbReference>
<evidence type="ECO:0000313" key="11">
    <source>
        <dbReference type="EMBL" id="EFW29705.1"/>
    </source>
</evidence>
<protein>
    <submittedName>
        <fullName evidence="11">ABC transporter, ATP-binding protein</fullName>
    </submittedName>
</protein>
<feature type="transmembrane region" description="Helical" evidence="8">
    <location>
        <begin position="35"/>
        <end position="54"/>
    </location>
</feature>
<dbReference type="Pfam" id="PF06472">
    <property type="entry name" value="ABC_membrane_2"/>
    <property type="match status" value="1"/>
</dbReference>
<name>E7N1S3_9FIRM</name>
<gene>
    <name evidence="11" type="ORF">HMPREF9555_00932</name>
</gene>
<dbReference type="PROSITE" id="PS50929">
    <property type="entry name" value="ABC_TM1F"/>
    <property type="match status" value="1"/>
</dbReference>
<evidence type="ECO:0000256" key="8">
    <source>
        <dbReference type="SAM" id="Phobius"/>
    </source>
</evidence>
<comment type="subcellular location">
    <subcellularLocation>
        <location evidence="1">Cell membrane</location>
        <topology evidence="1">Multi-pass membrane protein</topology>
    </subcellularLocation>
</comment>
<dbReference type="Gene3D" id="3.40.50.300">
    <property type="entry name" value="P-loop containing nucleotide triphosphate hydrolases"/>
    <property type="match status" value="1"/>
</dbReference>
<keyword evidence="3 8" id="KW-0812">Transmembrane</keyword>
<dbReference type="PROSITE" id="PS00211">
    <property type="entry name" value="ABC_TRANSPORTER_1"/>
    <property type="match status" value="1"/>
</dbReference>
<dbReference type="InterPro" id="IPR003439">
    <property type="entry name" value="ABC_transporter-like_ATP-bd"/>
</dbReference>
<feature type="transmembrane region" description="Helical" evidence="8">
    <location>
        <begin position="150"/>
        <end position="176"/>
    </location>
</feature>
<dbReference type="InterPro" id="IPR011527">
    <property type="entry name" value="ABC1_TM_dom"/>
</dbReference>
<evidence type="ECO:0000259" key="9">
    <source>
        <dbReference type="PROSITE" id="PS50893"/>
    </source>
</evidence>
<dbReference type="EMBL" id="AECV01000016">
    <property type="protein sequence ID" value="EFW29705.1"/>
    <property type="molecule type" value="Genomic_DNA"/>
</dbReference>
<keyword evidence="5 11" id="KW-0067">ATP-binding</keyword>
<dbReference type="PROSITE" id="PS50893">
    <property type="entry name" value="ABC_TRANSPORTER_2"/>
    <property type="match status" value="1"/>
</dbReference>
<evidence type="ECO:0000256" key="5">
    <source>
        <dbReference type="ARBA" id="ARBA00022840"/>
    </source>
</evidence>
<dbReference type="HOGENOM" id="CLU_007587_6_1_9"/>
<evidence type="ECO:0000256" key="1">
    <source>
        <dbReference type="ARBA" id="ARBA00004651"/>
    </source>
</evidence>
<organism evidence="11 12">
    <name type="scientific">Selenomonas artemidis F0399</name>
    <dbReference type="NCBI Taxonomy" id="749551"/>
    <lineage>
        <taxon>Bacteria</taxon>
        <taxon>Bacillati</taxon>
        <taxon>Bacillota</taxon>
        <taxon>Negativicutes</taxon>
        <taxon>Selenomonadales</taxon>
        <taxon>Selenomonadaceae</taxon>
        <taxon>Selenomonas</taxon>
    </lineage>
</organism>
<dbReference type="SMART" id="SM00382">
    <property type="entry name" value="AAA"/>
    <property type="match status" value="1"/>
</dbReference>
<dbReference type="InterPro" id="IPR027417">
    <property type="entry name" value="P-loop_NTPase"/>
</dbReference>
<dbReference type="GO" id="GO:0005524">
    <property type="term" value="F:ATP binding"/>
    <property type="evidence" value="ECO:0007669"/>
    <property type="project" value="UniProtKB-KW"/>
</dbReference>
<dbReference type="PANTHER" id="PTHR11384">
    <property type="entry name" value="ATP-BINDING CASSETTE, SUB-FAMILY D MEMBER"/>
    <property type="match status" value="1"/>
</dbReference>
<sequence length="575" mass="67050">MQEEHVKNLNRAFLRDIWLLSRGFWTSDYKWKARLLAVAIIAMQLVYVSIMVYYNAWQKDFYNTIQEVSPEHFFYYLKFWPMYMVTFIFIEVNRDYLMQYLEIRWRAWVVDNYTGTWLGDRTYYFMQVMRGGEEDIDNPDQRISDDIRLFVNYVLSLSLGILNAVMKICSFSVVLWNLSGVLYLPVGETGVPVHGYMVWLAVAYALAGCFFTVWFGKPLISLNYKQQEYEANFRFCLARLREYGESIAAYCGEAKEQKDAAARFRSIWENFRRLMTKQRQLSWVTSLHWRISFLFPYLVGVPKIFSGEMQFGGLMQTAVAFQQVENALAYLVLHYYSPTEASFAQLQAVVHRLTDFRRHMDDTREMLRRSHLRRSVHSEHVLEARALTVQKPDGEILLRDLNLTISAGERLLITGPSGRGKSTLLKTLAGIWPYADGEITVPSDFTPFFVPQKPYLPLGTLRDAIVYPQREMPCSDDYLRDLLHACGLSSLVQRLADEENWGQSLSLGEQQRIAFLRVFLKKPAWLFLDEATSALDHANEEAMYGLLRVYCPESTIVSIAHRLSLRRFHERELAI</sequence>
<dbReference type="GO" id="GO:0140359">
    <property type="term" value="F:ABC-type transporter activity"/>
    <property type="evidence" value="ECO:0007669"/>
    <property type="project" value="InterPro"/>
</dbReference>
<feature type="transmembrane region" description="Helical" evidence="8">
    <location>
        <begin position="281"/>
        <end position="299"/>
    </location>
</feature>
<dbReference type="InterPro" id="IPR036640">
    <property type="entry name" value="ABC1_TM_sf"/>
</dbReference>
<evidence type="ECO:0000256" key="2">
    <source>
        <dbReference type="ARBA" id="ARBA00022448"/>
    </source>
</evidence>
<dbReference type="InterPro" id="IPR050835">
    <property type="entry name" value="ABC_transporter_sub-D"/>
</dbReference>
<dbReference type="SUPFAM" id="SSF52540">
    <property type="entry name" value="P-loop containing nucleoside triphosphate hydrolases"/>
    <property type="match status" value="1"/>
</dbReference>
<accession>E7N1S3</accession>
<dbReference type="InterPro" id="IPR003593">
    <property type="entry name" value="AAA+_ATPase"/>
</dbReference>
<keyword evidence="12" id="KW-1185">Reference proteome</keyword>
<evidence type="ECO:0000256" key="6">
    <source>
        <dbReference type="ARBA" id="ARBA00022989"/>
    </source>
</evidence>
<dbReference type="Proteomes" id="UP000004633">
    <property type="component" value="Unassembled WGS sequence"/>
</dbReference>
<evidence type="ECO:0000256" key="7">
    <source>
        <dbReference type="ARBA" id="ARBA00023136"/>
    </source>
</evidence>
<dbReference type="SUPFAM" id="SSF90123">
    <property type="entry name" value="ABC transporter transmembrane region"/>
    <property type="match status" value="1"/>
</dbReference>
<evidence type="ECO:0000256" key="3">
    <source>
        <dbReference type="ARBA" id="ARBA00022692"/>
    </source>
</evidence>
<evidence type="ECO:0000313" key="12">
    <source>
        <dbReference type="Proteomes" id="UP000004633"/>
    </source>
</evidence>
<keyword evidence="2" id="KW-0813">Transport</keyword>
<keyword evidence="7 8" id="KW-0472">Membrane</keyword>
<feature type="domain" description="ABC transporter" evidence="9">
    <location>
        <begin position="376"/>
        <end position="575"/>
    </location>
</feature>
<feature type="transmembrane region" description="Helical" evidence="8">
    <location>
        <begin position="74"/>
        <end position="92"/>
    </location>
</feature>
<dbReference type="CDD" id="cd03223">
    <property type="entry name" value="ABCD_peroxisomal_ALDP"/>
    <property type="match status" value="1"/>
</dbReference>
<comment type="caution">
    <text evidence="11">The sequence shown here is derived from an EMBL/GenBank/DDBJ whole genome shotgun (WGS) entry which is preliminary data.</text>
</comment>
<proteinExistence type="predicted"/>
<evidence type="ECO:0000259" key="10">
    <source>
        <dbReference type="PROSITE" id="PS50929"/>
    </source>
</evidence>
<feature type="transmembrane region" description="Helical" evidence="8">
    <location>
        <begin position="196"/>
        <end position="216"/>
    </location>
</feature>
<dbReference type="Gene3D" id="1.20.1560.10">
    <property type="entry name" value="ABC transporter type 1, transmembrane domain"/>
    <property type="match status" value="1"/>
</dbReference>
<dbReference type="STRING" id="749551.HMPREF9555_00932"/>
<reference evidence="11 12" key="1">
    <citation type="submission" date="2010-08" db="EMBL/GenBank/DDBJ databases">
        <authorList>
            <person name="Weinstock G."/>
            <person name="Sodergren E."/>
            <person name="Clifton S."/>
            <person name="Fulton L."/>
            <person name="Fulton B."/>
            <person name="Courtney L."/>
            <person name="Fronick C."/>
            <person name="Harrison M."/>
            <person name="Strong C."/>
            <person name="Farmer C."/>
            <person name="Delahaunty K."/>
            <person name="Markovic C."/>
            <person name="Hall O."/>
            <person name="Minx P."/>
            <person name="Tomlinson C."/>
            <person name="Mitreva M."/>
            <person name="Hou S."/>
            <person name="Chen J."/>
            <person name="Wollam A."/>
            <person name="Pepin K.H."/>
            <person name="Johnson M."/>
            <person name="Bhonagiri V."/>
            <person name="Zhang X."/>
            <person name="Suruliraj S."/>
            <person name="Warren W."/>
            <person name="Chinwalla A."/>
            <person name="Mardis E.R."/>
            <person name="Wilson R.K."/>
        </authorList>
    </citation>
    <scope>NUCLEOTIDE SEQUENCE [LARGE SCALE GENOMIC DNA]</scope>
    <source>
        <strain evidence="11 12">F0399</strain>
    </source>
</reference>
<dbReference type="Pfam" id="PF00005">
    <property type="entry name" value="ABC_tran"/>
    <property type="match status" value="1"/>
</dbReference>
<evidence type="ECO:0000256" key="4">
    <source>
        <dbReference type="ARBA" id="ARBA00022741"/>
    </source>
</evidence>